<dbReference type="PANTHER" id="PTHR11257:SF12">
    <property type="entry name" value="EJACULATORY BULB-SPECIFIC PROTEIN 3-RELATED"/>
    <property type="match status" value="1"/>
</dbReference>
<feature type="signal peptide" evidence="1">
    <location>
        <begin position="1"/>
        <end position="18"/>
    </location>
</feature>
<accession>Q3LB42</accession>
<organism evidence="2">
    <name type="scientific">Plutella xylostella</name>
    <name type="common">Diamondback moth</name>
    <name type="synonym">Plutella maculipennis</name>
    <dbReference type="NCBI Taxonomy" id="51655"/>
    <lineage>
        <taxon>Eukaryota</taxon>
        <taxon>Metazoa</taxon>
        <taxon>Ecdysozoa</taxon>
        <taxon>Arthropoda</taxon>
        <taxon>Hexapoda</taxon>
        <taxon>Insecta</taxon>
        <taxon>Pterygota</taxon>
        <taxon>Neoptera</taxon>
        <taxon>Endopterygota</taxon>
        <taxon>Lepidoptera</taxon>
        <taxon>Glossata</taxon>
        <taxon>Ditrysia</taxon>
        <taxon>Yponomeutoidea</taxon>
        <taxon>Plutellidae</taxon>
        <taxon>Plutella</taxon>
    </lineage>
</organism>
<name>Q3LB42_PLUXY</name>
<dbReference type="AlphaFoldDB" id="Q3LB42"/>
<protein>
    <recommendedName>
        <fullName evidence="3">Chemosensory protein</fullName>
    </recommendedName>
</protein>
<sequence length="138" mass="15841">MKLFVALCFVSLVAYSSARPNGSYTDRYDNLDLDEILNNSRLRVPYVKCLLGKGKCSPDGKELKSHVREALENQCGKCTPAQQAGTRKVIGYLINNEAGYWQELVALYDPQRKYVKQYETELRKVFRVKQRQAELKSD</sequence>
<dbReference type="Gene3D" id="1.10.2080.10">
    <property type="entry name" value="Insect odorant-binding protein A10/Ejaculatory bulb-specific protein 3"/>
    <property type="match status" value="1"/>
</dbReference>
<dbReference type="InterPro" id="IPR005055">
    <property type="entry name" value="A10/PebIII"/>
</dbReference>
<proteinExistence type="evidence at transcript level"/>
<dbReference type="EMBL" id="AJ973464">
    <property type="protein sequence ID" value="CAJ01511.1"/>
    <property type="molecule type" value="mRNA"/>
</dbReference>
<evidence type="ECO:0000313" key="2">
    <source>
        <dbReference type="EMBL" id="CAJ01511.1"/>
    </source>
</evidence>
<dbReference type="InterPro" id="IPR036682">
    <property type="entry name" value="OS_D_A10/PebIII_sf"/>
</dbReference>
<reference evidence="2" key="1">
    <citation type="submission" date="2005-06" db="EMBL/GenBank/DDBJ databases">
        <title>Evolution and expression of a gene family with putative functions in insect chemoreception, revealed by genome and EST analysis.</title>
        <authorList>
            <person name="Kan Y.C."/>
            <person name="Antoniw J."/>
            <person name="Field L.M."/>
            <person name="Pickett J.A."/>
            <person name="Zhou J.J."/>
        </authorList>
    </citation>
    <scope>NUCLEOTIDE SEQUENCE</scope>
</reference>
<keyword evidence="1" id="KW-0732">Signal</keyword>
<evidence type="ECO:0008006" key="3">
    <source>
        <dbReference type="Google" id="ProtNLM"/>
    </source>
</evidence>
<feature type="chain" id="PRO_5004227912" description="Chemosensory protein" evidence="1">
    <location>
        <begin position="19"/>
        <end position="138"/>
    </location>
</feature>
<dbReference type="SUPFAM" id="SSF100910">
    <property type="entry name" value="Chemosensory protein Csp2"/>
    <property type="match status" value="1"/>
</dbReference>
<dbReference type="Pfam" id="PF03392">
    <property type="entry name" value="OS-D"/>
    <property type="match status" value="1"/>
</dbReference>
<evidence type="ECO:0000256" key="1">
    <source>
        <dbReference type="SAM" id="SignalP"/>
    </source>
</evidence>
<dbReference type="PANTHER" id="PTHR11257">
    <property type="entry name" value="CHEMOSENSORY PROTEIN-RELATED"/>
    <property type="match status" value="1"/>
</dbReference>